<protein>
    <submittedName>
        <fullName evidence="1">Uncharacterized protein</fullName>
    </submittedName>
</protein>
<dbReference type="EMBL" id="CADCXN010000114">
    <property type="protein sequence ID" value="CAA9892796.1"/>
    <property type="molecule type" value="Genomic_DNA"/>
</dbReference>
<accession>A0A8S0X9Y0</accession>
<proteinExistence type="predicted"/>
<organism evidence="1 2">
    <name type="scientific">Candidatus Methylobacter favarea</name>
    <dbReference type="NCBI Taxonomy" id="2707345"/>
    <lineage>
        <taxon>Bacteria</taxon>
        <taxon>Pseudomonadati</taxon>
        <taxon>Pseudomonadota</taxon>
        <taxon>Gammaproteobacteria</taxon>
        <taxon>Methylococcales</taxon>
        <taxon>Methylococcaceae</taxon>
        <taxon>Methylobacter</taxon>
    </lineage>
</organism>
<dbReference type="Proteomes" id="UP000494216">
    <property type="component" value="Unassembled WGS sequence"/>
</dbReference>
<evidence type="ECO:0000313" key="1">
    <source>
        <dbReference type="EMBL" id="CAA9892796.1"/>
    </source>
</evidence>
<sequence>MRTFFAIQQDKTSNSGWQQCLNWARQQIKEDDTPVQLLTARGGDKEAVVIAEITVERERMIENGRVLPVKRLMHGKTEV</sequence>
<dbReference type="AlphaFoldDB" id="A0A8S0X9Y0"/>
<reference evidence="1 2" key="1">
    <citation type="submission" date="2020-02" db="EMBL/GenBank/DDBJ databases">
        <authorList>
            <person name="Hogendoorn C."/>
        </authorList>
    </citation>
    <scope>NUCLEOTIDE SEQUENCE [LARGE SCALE GENOMIC DNA]</scope>
    <source>
        <strain evidence="1">METHB21</strain>
    </source>
</reference>
<name>A0A8S0X9Y0_9GAMM</name>
<evidence type="ECO:0000313" key="2">
    <source>
        <dbReference type="Proteomes" id="UP000494216"/>
    </source>
</evidence>
<dbReference type="RefSeq" id="WP_174627529.1">
    <property type="nucleotide sequence ID" value="NZ_CADCXN010000114.1"/>
</dbReference>
<gene>
    <name evidence="1" type="ORF">METHB2_800007</name>
</gene>
<comment type="caution">
    <text evidence="1">The sequence shown here is derived from an EMBL/GenBank/DDBJ whole genome shotgun (WGS) entry which is preliminary data.</text>
</comment>
<keyword evidence="2" id="KW-1185">Reference proteome</keyword>